<dbReference type="Gene3D" id="3.40.50.2300">
    <property type="match status" value="1"/>
</dbReference>
<dbReference type="FunFam" id="3.40.50.300:FF:000006">
    <property type="entry name" value="DNA-binding transcriptional regulator NtrC"/>
    <property type="match status" value="1"/>
</dbReference>
<dbReference type="InterPro" id="IPR002078">
    <property type="entry name" value="Sigma_54_int"/>
</dbReference>
<dbReference type="CDD" id="cd00009">
    <property type="entry name" value="AAA"/>
    <property type="match status" value="1"/>
</dbReference>
<organism evidence="12 13">
    <name type="scientific">Formicincola oecophyllae</name>
    <dbReference type="NCBI Taxonomy" id="2558361"/>
    <lineage>
        <taxon>Bacteria</taxon>
        <taxon>Pseudomonadati</taxon>
        <taxon>Pseudomonadota</taxon>
        <taxon>Alphaproteobacteria</taxon>
        <taxon>Acetobacterales</taxon>
        <taxon>Acetobacteraceae</taxon>
        <taxon>Formicincola</taxon>
    </lineage>
</organism>
<keyword evidence="4" id="KW-0902">Two-component regulatory system</keyword>
<feature type="domain" description="Response regulatory" evidence="11">
    <location>
        <begin position="4"/>
        <end position="120"/>
    </location>
</feature>
<dbReference type="SUPFAM" id="SSF52540">
    <property type="entry name" value="P-loop containing nucleoside triphosphate hydrolases"/>
    <property type="match status" value="1"/>
</dbReference>
<dbReference type="OrthoDB" id="9770562at2"/>
<dbReference type="InterPro" id="IPR011006">
    <property type="entry name" value="CheY-like_superfamily"/>
</dbReference>
<dbReference type="RefSeq" id="WP_141443365.1">
    <property type="nucleotide sequence ID" value="NZ_CP038231.1"/>
</dbReference>
<evidence type="ECO:0000256" key="3">
    <source>
        <dbReference type="ARBA" id="ARBA00022840"/>
    </source>
</evidence>
<sequence>MKHEILIVDDEPDIRFLLKGLLEDEGYEVHGAANSDEALAAFREHRPSLVILDIWLRNSALDGIGLLEIFKTEDPDVPILMMSGHGTIETAVASLQKGAYDFVEKPFQSDRLVMLVSRALEDARLRRENAELRTRAGQEMTLMGTSAQMQAVRSQIARVAPTNSRVMISGGAGAGKEVAARMIHAQSRRSEGPFVVLNCATLAPGSFEEELFGAEKDGETRRGLLERAHRGTLLLDEVADMPLETQGKIVRALQLKTFERVGGAPVRADVRVIATTSRDLKEEIAARRFREDLYYRLAVVPLHIPSLKERPDDIPALARHFLETCAISSGLGVRELSVDAVASLQNYGWPGNVRELRNLMERMLIMAPDASNEAEPIRADMLPEIVRKGAPSMSRLNADTDVMSLPLREARDHFETQYLQVQLMRFGGNISRTANFVCMERSALHRKLKQLGVTQDDRSRVPGQAARTDASAEGTT</sequence>
<evidence type="ECO:0000313" key="13">
    <source>
        <dbReference type="Proteomes" id="UP000318709"/>
    </source>
</evidence>
<dbReference type="InterPro" id="IPR009057">
    <property type="entry name" value="Homeodomain-like_sf"/>
</dbReference>
<evidence type="ECO:0000256" key="9">
    <source>
        <dbReference type="SAM" id="MobiDB-lite"/>
    </source>
</evidence>
<feature type="domain" description="Sigma-54 factor interaction" evidence="10">
    <location>
        <begin position="142"/>
        <end position="365"/>
    </location>
</feature>
<keyword evidence="2" id="KW-0547">Nucleotide-binding</keyword>
<evidence type="ECO:0000259" key="10">
    <source>
        <dbReference type="PROSITE" id="PS50045"/>
    </source>
</evidence>
<dbReference type="GO" id="GO:0043565">
    <property type="term" value="F:sequence-specific DNA binding"/>
    <property type="evidence" value="ECO:0007669"/>
    <property type="project" value="InterPro"/>
</dbReference>
<evidence type="ECO:0000256" key="8">
    <source>
        <dbReference type="PROSITE-ProRule" id="PRU00169"/>
    </source>
</evidence>
<accession>A0A4Y6UB22</accession>
<dbReference type="PANTHER" id="PTHR32071">
    <property type="entry name" value="TRANSCRIPTIONAL REGULATORY PROTEIN"/>
    <property type="match status" value="1"/>
</dbReference>
<dbReference type="InterPro" id="IPR027417">
    <property type="entry name" value="P-loop_NTPase"/>
</dbReference>
<protein>
    <submittedName>
        <fullName evidence="12">Sigma-54-dependent Fis family transcriptional regulator</fullName>
    </submittedName>
</protein>
<keyword evidence="7" id="KW-0804">Transcription</keyword>
<dbReference type="GO" id="GO:0005524">
    <property type="term" value="F:ATP binding"/>
    <property type="evidence" value="ECO:0007669"/>
    <property type="project" value="UniProtKB-KW"/>
</dbReference>
<dbReference type="GO" id="GO:0000160">
    <property type="term" value="P:phosphorelay signal transduction system"/>
    <property type="evidence" value="ECO:0007669"/>
    <property type="project" value="UniProtKB-KW"/>
</dbReference>
<keyword evidence="13" id="KW-1185">Reference proteome</keyword>
<evidence type="ECO:0000256" key="5">
    <source>
        <dbReference type="ARBA" id="ARBA00023015"/>
    </source>
</evidence>
<dbReference type="InterPro" id="IPR025944">
    <property type="entry name" value="Sigma_54_int_dom_CS"/>
</dbReference>
<dbReference type="GO" id="GO:0006355">
    <property type="term" value="P:regulation of DNA-templated transcription"/>
    <property type="evidence" value="ECO:0007669"/>
    <property type="project" value="InterPro"/>
</dbReference>
<dbReference type="EMBL" id="CP038231">
    <property type="protein sequence ID" value="QDH13657.1"/>
    <property type="molecule type" value="Genomic_DNA"/>
</dbReference>
<dbReference type="SMART" id="SM00448">
    <property type="entry name" value="REC"/>
    <property type="match status" value="1"/>
</dbReference>
<evidence type="ECO:0000256" key="1">
    <source>
        <dbReference type="ARBA" id="ARBA00022553"/>
    </source>
</evidence>
<dbReference type="PROSITE" id="PS00688">
    <property type="entry name" value="SIGMA54_INTERACT_3"/>
    <property type="match status" value="1"/>
</dbReference>
<dbReference type="Pfam" id="PF00072">
    <property type="entry name" value="Response_reg"/>
    <property type="match status" value="1"/>
</dbReference>
<dbReference type="CDD" id="cd17550">
    <property type="entry name" value="REC_NtrX-like"/>
    <property type="match status" value="1"/>
</dbReference>
<dbReference type="Proteomes" id="UP000318709">
    <property type="component" value="Chromosome"/>
</dbReference>
<gene>
    <name evidence="12" type="ORF">E3E12_05030</name>
</gene>
<dbReference type="Gene3D" id="1.10.8.60">
    <property type="match status" value="1"/>
</dbReference>
<dbReference type="SUPFAM" id="SSF46689">
    <property type="entry name" value="Homeodomain-like"/>
    <property type="match status" value="1"/>
</dbReference>
<evidence type="ECO:0000256" key="2">
    <source>
        <dbReference type="ARBA" id="ARBA00022741"/>
    </source>
</evidence>
<reference evidence="12 13" key="1">
    <citation type="submission" date="2019-03" db="EMBL/GenBank/DDBJ databases">
        <title>The complete genome sequence of Swingsia_sp. F3b2 LMG30590(T).</title>
        <authorList>
            <person name="Chua K.-O."/>
            <person name="Chan K.-G."/>
            <person name="See-Too W.-S."/>
        </authorList>
    </citation>
    <scope>NUCLEOTIDE SEQUENCE [LARGE SCALE GENOMIC DNA]</scope>
    <source>
        <strain evidence="12 13">F3b2</strain>
    </source>
</reference>
<dbReference type="PROSITE" id="PS50045">
    <property type="entry name" value="SIGMA54_INTERACT_4"/>
    <property type="match status" value="1"/>
</dbReference>
<keyword evidence="5" id="KW-0805">Transcription regulation</keyword>
<dbReference type="Gene3D" id="3.40.50.300">
    <property type="entry name" value="P-loop containing nucleotide triphosphate hydrolases"/>
    <property type="match status" value="1"/>
</dbReference>
<dbReference type="FunFam" id="3.40.50.2300:FF:000018">
    <property type="entry name" value="DNA-binding transcriptional regulator NtrC"/>
    <property type="match status" value="1"/>
</dbReference>
<dbReference type="Gene3D" id="1.10.10.60">
    <property type="entry name" value="Homeodomain-like"/>
    <property type="match status" value="1"/>
</dbReference>
<keyword evidence="3" id="KW-0067">ATP-binding</keyword>
<keyword evidence="6" id="KW-0010">Activator</keyword>
<dbReference type="SMART" id="SM00382">
    <property type="entry name" value="AAA"/>
    <property type="match status" value="1"/>
</dbReference>
<feature type="region of interest" description="Disordered" evidence="9">
    <location>
        <begin position="454"/>
        <end position="476"/>
    </location>
</feature>
<proteinExistence type="predicted"/>
<dbReference type="AlphaFoldDB" id="A0A4Y6UB22"/>
<keyword evidence="1 8" id="KW-0597">Phosphoprotein</keyword>
<dbReference type="InterPro" id="IPR003593">
    <property type="entry name" value="AAA+_ATPase"/>
</dbReference>
<dbReference type="Pfam" id="PF25601">
    <property type="entry name" value="AAA_lid_14"/>
    <property type="match status" value="1"/>
</dbReference>
<dbReference type="PROSITE" id="PS50110">
    <property type="entry name" value="RESPONSE_REGULATORY"/>
    <property type="match status" value="1"/>
</dbReference>
<evidence type="ECO:0000256" key="4">
    <source>
        <dbReference type="ARBA" id="ARBA00023012"/>
    </source>
</evidence>
<dbReference type="InterPro" id="IPR002197">
    <property type="entry name" value="HTH_Fis"/>
</dbReference>
<dbReference type="InterPro" id="IPR001789">
    <property type="entry name" value="Sig_transdc_resp-reg_receiver"/>
</dbReference>
<evidence type="ECO:0000313" key="12">
    <source>
        <dbReference type="EMBL" id="QDH13657.1"/>
    </source>
</evidence>
<name>A0A4Y6UB22_9PROT</name>
<evidence type="ECO:0000256" key="6">
    <source>
        <dbReference type="ARBA" id="ARBA00023159"/>
    </source>
</evidence>
<dbReference type="Pfam" id="PF00158">
    <property type="entry name" value="Sigma54_activat"/>
    <property type="match status" value="1"/>
</dbReference>
<dbReference type="SUPFAM" id="SSF52172">
    <property type="entry name" value="CheY-like"/>
    <property type="match status" value="1"/>
</dbReference>
<dbReference type="PANTHER" id="PTHR32071:SF17">
    <property type="entry name" value="TRANSCRIPTIONAL REGULATOR (NTRC FAMILY)"/>
    <property type="match status" value="1"/>
</dbReference>
<dbReference type="Pfam" id="PF02954">
    <property type="entry name" value="HTH_8"/>
    <property type="match status" value="1"/>
</dbReference>
<feature type="modified residue" description="4-aspartylphosphate" evidence="8">
    <location>
        <position position="53"/>
    </location>
</feature>
<dbReference type="InterPro" id="IPR058031">
    <property type="entry name" value="AAA_lid_NorR"/>
</dbReference>
<dbReference type="KEGG" id="swf:E3E12_05030"/>
<evidence type="ECO:0000259" key="11">
    <source>
        <dbReference type="PROSITE" id="PS50110"/>
    </source>
</evidence>
<evidence type="ECO:0000256" key="7">
    <source>
        <dbReference type="ARBA" id="ARBA00023163"/>
    </source>
</evidence>